<organism evidence="1 2">
    <name type="scientific">Solanum pinnatisectum</name>
    <name type="common">tansyleaf nightshade</name>
    <dbReference type="NCBI Taxonomy" id="50273"/>
    <lineage>
        <taxon>Eukaryota</taxon>
        <taxon>Viridiplantae</taxon>
        <taxon>Streptophyta</taxon>
        <taxon>Embryophyta</taxon>
        <taxon>Tracheophyta</taxon>
        <taxon>Spermatophyta</taxon>
        <taxon>Magnoliopsida</taxon>
        <taxon>eudicotyledons</taxon>
        <taxon>Gunneridae</taxon>
        <taxon>Pentapetalae</taxon>
        <taxon>asterids</taxon>
        <taxon>lamiids</taxon>
        <taxon>Solanales</taxon>
        <taxon>Solanaceae</taxon>
        <taxon>Solanoideae</taxon>
        <taxon>Solaneae</taxon>
        <taxon>Solanum</taxon>
    </lineage>
</organism>
<sequence>MQKGLLGNTDPNPKQVNVVGTRSGLQLEELAPKKRNIEFVSNESEPKKSEVVAQDERMQPIFILNLSLVDVLQGIPRYAKYVKEIVANKRRLIEYEIVALTEECSSRIQNKLPTKLKYSASFTVQITIGQSIHSRGLCDLGARINLMPTSLYKKLGLGSPKPTTIILQLVDRSVAMPKGVVEDVLVQVG</sequence>
<evidence type="ECO:0000313" key="2">
    <source>
        <dbReference type="Proteomes" id="UP001311915"/>
    </source>
</evidence>
<proteinExistence type="predicted"/>
<gene>
    <name evidence="1" type="ORF">R3W88_011852</name>
</gene>
<dbReference type="AlphaFoldDB" id="A0AAV9L8F1"/>
<dbReference type="PANTHER" id="PTHR33067">
    <property type="entry name" value="RNA-DIRECTED DNA POLYMERASE-RELATED"/>
    <property type="match status" value="1"/>
</dbReference>
<dbReference type="Gene3D" id="2.40.70.10">
    <property type="entry name" value="Acid Proteases"/>
    <property type="match status" value="1"/>
</dbReference>
<dbReference type="EMBL" id="JAWPEI010000007">
    <property type="protein sequence ID" value="KAK4721619.1"/>
    <property type="molecule type" value="Genomic_DNA"/>
</dbReference>
<keyword evidence="2" id="KW-1185">Reference proteome</keyword>
<protein>
    <recommendedName>
        <fullName evidence="3">Aspartic peptidase DDI1-type domain-containing protein</fullName>
    </recommendedName>
</protein>
<comment type="caution">
    <text evidence="1">The sequence shown here is derived from an EMBL/GenBank/DDBJ whole genome shotgun (WGS) entry which is preliminary data.</text>
</comment>
<accession>A0AAV9L8F1</accession>
<dbReference type="Proteomes" id="UP001311915">
    <property type="component" value="Unassembled WGS sequence"/>
</dbReference>
<name>A0AAV9L8F1_9SOLN</name>
<reference evidence="1 2" key="1">
    <citation type="submission" date="2023-10" db="EMBL/GenBank/DDBJ databases">
        <title>Genome-Wide Identification Analysis in wild type Solanum Pinnatisectum Reveals Some Genes Defensing Phytophthora Infestans.</title>
        <authorList>
            <person name="Sun C."/>
        </authorList>
    </citation>
    <scope>NUCLEOTIDE SEQUENCE [LARGE SCALE GENOMIC DNA]</scope>
    <source>
        <strain evidence="1">LQN</strain>
        <tissue evidence="1">Leaf</tissue>
    </source>
</reference>
<dbReference type="InterPro" id="IPR021109">
    <property type="entry name" value="Peptidase_aspartic_dom_sf"/>
</dbReference>
<evidence type="ECO:0000313" key="1">
    <source>
        <dbReference type="EMBL" id="KAK4721619.1"/>
    </source>
</evidence>
<evidence type="ECO:0008006" key="3">
    <source>
        <dbReference type="Google" id="ProtNLM"/>
    </source>
</evidence>
<dbReference type="PANTHER" id="PTHR33067:SF39">
    <property type="entry name" value="TRANSCRIPTION FACTOR INTERACTOR AND REGULATOR CCHC(ZN) FAMILY"/>
    <property type="match status" value="1"/>
</dbReference>